<name>A0A5E8CKT3_9ZZZZ</name>
<dbReference type="Gene3D" id="6.20.50.150">
    <property type="match status" value="1"/>
</dbReference>
<evidence type="ECO:0000313" key="1">
    <source>
        <dbReference type="EMBL" id="VVU95329.1"/>
    </source>
</evidence>
<organism evidence="1">
    <name type="scientific">seawater metagenome</name>
    <dbReference type="NCBI Taxonomy" id="1561972"/>
    <lineage>
        <taxon>unclassified sequences</taxon>
        <taxon>metagenomes</taxon>
        <taxon>ecological metagenomes</taxon>
    </lineage>
</organism>
<dbReference type="AlphaFoldDB" id="A0A5E8CKT3"/>
<gene>
    <name evidence="1" type="ORF">CPAV1605_1080</name>
</gene>
<dbReference type="EMBL" id="CABVLZ010000004">
    <property type="protein sequence ID" value="VVU95329.1"/>
    <property type="molecule type" value="Genomic_DNA"/>
</dbReference>
<sequence length="63" mass="7543">MAKRKKKIYTTPKKIKHIHKNKKLNIINIININPRCLDCNNYMAIHQDRETCSNCNKSIYKKK</sequence>
<reference evidence="1" key="1">
    <citation type="submission" date="2019-09" db="EMBL/GenBank/DDBJ databases">
        <authorList>
            <person name="Needham M D."/>
        </authorList>
    </citation>
    <scope>NUCLEOTIDE SEQUENCE</scope>
</reference>
<protein>
    <submittedName>
        <fullName evidence="1">Uncharacterized protein</fullName>
    </submittedName>
</protein>
<proteinExistence type="predicted"/>
<accession>A0A5E8CKT3</accession>
<dbReference type="InterPro" id="IPR038582">
    <property type="entry name" value="Ribosomal_eS31_euk-type_sf"/>
</dbReference>